<sequence>MSDSYYDCLGVEPDASEAEIEAAYREVVKQIHPDKSDSSDTKDRFMRVQEARAVLMDPIKRAQYDQRRTSNTEKQTQDTNREQDQAHDDRQQSQDQEPQQHRHQQEDWQRQYSDEKRRSKSYQSRTRTSNQADNRNEPDRKRRRNRASARTGYSQHGASAPILMGDNIDRERPPDRTNISENGSVSKRSFGRSCTAPFTHHLANRCSSRNNDRVRIRAQYRCSIVRIFTE</sequence>
<proteinExistence type="predicted"/>
<feature type="compositionally biased region" description="Basic and acidic residues" evidence="1">
    <location>
        <begin position="58"/>
        <end position="117"/>
    </location>
</feature>
<evidence type="ECO:0000313" key="4">
    <source>
        <dbReference type="Proteomes" id="UP001596417"/>
    </source>
</evidence>
<evidence type="ECO:0000259" key="2">
    <source>
        <dbReference type="PROSITE" id="PS50076"/>
    </source>
</evidence>
<feature type="region of interest" description="Disordered" evidence="1">
    <location>
        <begin position="31"/>
        <end position="188"/>
    </location>
</feature>
<dbReference type="Proteomes" id="UP001596417">
    <property type="component" value="Unassembled WGS sequence"/>
</dbReference>
<keyword evidence="4" id="KW-1185">Reference proteome</keyword>
<dbReference type="InterPro" id="IPR052276">
    <property type="entry name" value="Diphthamide-biosynth_chaperone"/>
</dbReference>
<dbReference type="CDD" id="cd06257">
    <property type="entry name" value="DnaJ"/>
    <property type="match status" value="1"/>
</dbReference>
<dbReference type="Gene3D" id="1.10.287.110">
    <property type="entry name" value="DnaJ domain"/>
    <property type="match status" value="1"/>
</dbReference>
<name>A0ABD5YMC1_9EURY</name>
<dbReference type="PANTHER" id="PTHR44240">
    <property type="entry name" value="DNAJ DOMAIN (PROKARYOTIC HEAT SHOCK PROTEIN)-RELATED"/>
    <property type="match status" value="1"/>
</dbReference>
<comment type="caution">
    <text evidence="3">The sequence shown here is derived from an EMBL/GenBank/DDBJ whole genome shotgun (WGS) entry which is preliminary data.</text>
</comment>
<feature type="compositionally biased region" description="Polar residues" evidence="1">
    <location>
        <begin position="177"/>
        <end position="187"/>
    </location>
</feature>
<evidence type="ECO:0000256" key="1">
    <source>
        <dbReference type="SAM" id="MobiDB-lite"/>
    </source>
</evidence>
<gene>
    <name evidence="3" type="ORF">ACFQL7_11210</name>
</gene>
<dbReference type="EMBL" id="JBHTAX010000001">
    <property type="protein sequence ID" value="MFC7190363.1"/>
    <property type="molecule type" value="Genomic_DNA"/>
</dbReference>
<dbReference type="PANTHER" id="PTHR44240:SF10">
    <property type="entry name" value="J DOMAIN-CONTAINING PROTEIN"/>
    <property type="match status" value="1"/>
</dbReference>
<feature type="compositionally biased region" description="Basic and acidic residues" evidence="1">
    <location>
        <begin position="31"/>
        <end position="50"/>
    </location>
</feature>
<dbReference type="SMART" id="SM00271">
    <property type="entry name" value="DnaJ"/>
    <property type="match status" value="1"/>
</dbReference>
<dbReference type="AlphaFoldDB" id="A0ABD5YMC1"/>
<evidence type="ECO:0000313" key="3">
    <source>
        <dbReference type="EMBL" id="MFC7190363.1"/>
    </source>
</evidence>
<protein>
    <submittedName>
        <fullName evidence="3">DnaJ domain-containing protein</fullName>
    </submittedName>
</protein>
<accession>A0ABD5YMC1</accession>
<organism evidence="3 4">
    <name type="scientific">Halocatena marina</name>
    <dbReference type="NCBI Taxonomy" id="2934937"/>
    <lineage>
        <taxon>Archaea</taxon>
        <taxon>Methanobacteriati</taxon>
        <taxon>Methanobacteriota</taxon>
        <taxon>Stenosarchaea group</taxon>
        <taxon>Halobacteria</taxon>
        <taxon>Halobacteriales</taxon>
        <taxon>Natronomonadaceae</taxon>
        <taxon>Halocatena</taxon>
    </lineage>
</organism>
<dbReference type="InterPro" id="IPR036869">
    <property type="entry name" value="J_dom_sf"/>
</dbReference>
<feature type="compositionally biased region" description="Polar residues" evidence="1">
    <location>
        <begin position="121"/>
        <end position="133"/>
    </location>
</feature>
<dbReference type="SUPFAM" id="SSF46565">
    <property type="entry name" value="Chaperone J-domain"/>
    <property type="match status" value="1"/>
</dbReference>
<dbReference type="Pfam" id="PF00226">
    <property type="entry name" value="DnaJ"/>
    <property type="match status" value="1"/>
</dbReference>
<dbReference type="RefSeq" id="WP_390205586.1">
    <property type="nucleotide sequence ID" value="NZ_JBHTAX010000001.1"/>
</dbReference>
<dbReference type="PROSITE" id="PS50076">
    <property type="entry name" value="DNAJ_2"/>
    <property type="match status" value="1"/>
</dbReference>
<feature type="domain" description="J" evidence="2">
    <location>
        <begin position="4"/>
        <end position="68"/>
    </location>
</feature>
<dbReference type="InterPro" id="IPR001623">
    <property type="entry name" value="DnaJ_domain"/>
</dbReference>
<dbReference type="PRINTS" id="PR00625">
    <property type="entry name" value="JDOMAIN"/>
</dbReference>
<reference evidence="3 4" key="1">
    <citation type="journal article" date="2019" name="Int. J. Syst. Evol. Microbiol.">
        <title>The Global Catalogue of Microorganisms (GCM) 10K type strain sequencing project: providing services to taxonomists for standard genome sequencing and annotation.</title>
        <authorList>
            <consortium name="The Broad Institute Genomics Platform"/>
            <consortium name="The Broad Institute Genome Sequencing Center for Infectious Disease"/>
            <person name="Wu L."/>
            <person name="Ma J."/>
        </authorList>
    </citation>
    <scope>NUCLEOTIDE SEQUENCE [LARGE SCALE GENOMIC DNA]</scope>
    <source>
        <strain evidence="3 4">RDMS1</strain>
    </source>
</reference>